<feature type="domain" description="Polysaccharide lyase 8 N-terminal alpha-helical" evidence="6">
    <location>
        <begin position="17"/>
        <end position="335"/>
    </location>
</feature>
<dbReference type="PANTHER" id="PTHR38481:SF1">
    <property type="entry name" value="HYALURONATE LYASE"/>
    <property type="match status" value="1"/>
</dbReference>
<feature type="domain" description="Polysaccharide lyase family 8 central" evidence="4">
    <location>
        <begin position="376"/>
        <end position="640"/>
    </location>
</feature>
<evidence type="ECO:0000313" key="8">
    <source>
        <dbReference type="Proteomes" id="UP001208567"/>
    </source>
</evidence>
<gene>
    <name evidence="7" type="ORF">bsdE14_23090</name>
</gene>
<evidence type="ECO:0000256" key="1">
    <source>
        <dbReference type="ARBA" id="ARBA00006699"/>
    </source>
</evidence>
<dbReference type="InterPro" id="IPR004103">
    <property type="entry name" value="Lyase_8_C"/>
</dbReference>
<dbReference type="Gene3D" id="1.50.10.100">
    <property type="entry name" value="Chondroitin AC/alginate lyase"/>
    <property type="match status" value="1"/>
</dbReference>
<dbReference type="InterPro" id="IPR038970">
    <property type="entry name" value="Lyase_8"/>
</dbReference>
<protein>
    <submittedName>
        <fullName evidence="7">Polysaccharide lyase</fullName>
    </submittedName>
</protein>
<dbReference type="GO" id="GO:0016829">
    <property type="term" value="F:lyase activity"/>
    <property type="evidence" value="ECO:0007669"/>
    <property type="project" value="UniProtKB-KW"/>
</dbReference>
<comment type="caution">
    <text evidence="7">The sequence shown here is derived from an EMBL/GenBank/DDBJ whole genome shotgun (WGS) entry which is preliminary data.</text>
</comment>
<evidence type="ECO:0000256" key="3">
    <source>
        <dbReference type="ARBA" id="ARBA00023239"/>
    </source>
</evidence>
<dbReference type="Gene3D" id="2.60.220.10">
    <property type="entry name" value="Polysaccharide lyase family 8-like, C-terminal"/>
    <property type="match status" value="1"/>
</dbReference>
<dbReference type="CDD" id="cd01083">
    <property type="entry name" value="GAG_Lyase"/>
    <property type="match status" value="1"/>
</dbReference>
<dbReference type="InterPro" id="IPR012970">
    <property type="entry name" value="Lyase_8_alpha_N"/>
</dbReference>
<dbReference type="InterPro" id="IPR008929">
    <property type="entry name" value="Chondroitin_lyas"/>
</dbReference>
<dbReference type="Proteomes" id="UP001208567">
    <property type="component" value="Unassembled WGS sequence"/>
</dbReference>
<evidence type="ECO:0000256" key="2">
    <source>
        <dbReference type="ARBA" id="ARBA00022729"/>
    </source>
</evidence>
<comment type="similarity">
    <text evidence="1">Belongs to the polysaccharide lyase 8 family.</text>
</comment>
<dbReference type="SUPFAM" id="SSF48230">
    <property type="entry name" value="Chondroitin AC/alginate lyase"/>
    <property type="match status" value="1"/>
</dbReference>
<evidence type="ECO:0000259" key="5">
    <source>
        <dbReference type="Pfam" id="PF02884"/>
    </source>
</evidence>
<sequence>MISSELEIKYNALRIRWKQNLLGVDESNLEDQDIKNIVEETAKKAEVNWNTMDKSKHRSFLWQESGSESISGHITECYIRLKQMAAAYCMKGSSLEGNRELLKDIIDALDWLYANRYNENSNYYDNWWPWDIGIPLRLNDIVVLLYEELSEKQINNYMRAIEKFAFDPTVCRPDKIKTTGANRVDMCKVAAVSGIILKRGDLIKVANESLREVFQYVTEDDGFYRDGSFVQHGAIPYTCSYGAVLIEGLSVMLQLLSNSPWELKYPEVNNIYNWIYDSYEPLIYKGAAMDMTRGRAVSRYFLQDHVIGHEIVSSILRLSTFAPEPHGSTLKSMVKYWILSDTSNSFYKDMDAVSIVSAKMLIEDSKVLPKEELIGHFHFANMDRVVHRAPGYAFAISMYSKRIQNYEDMNDENKKAWYTSDGMTYLYNNDLNHYSEDFWPTVNPYRIAGTTVDTTERQVVLQKYGLGGQRKSSKSWVGGVTLAGLYGAAGMELESGFSTLTAKKSWFMFQKEIVALGAGISSSDNRNIETIIENRRLEHKGENNLVVDGKYMPCDLSWTEHLDNVKWMHLEGSNVGADIGYYFPGSVNIEGLREKRYCCWKDINADGTSNRIGRNYITLWVNHGLKPVDEGYTYVVLPNKSAEQIKCYAEKPEIIVLENSKELQAVKNTRLNIIAANLWEDKERCVDYISCNKKASFMALEKDNKLEFSISDPTMENQGTIQVVINRAVKGVESKDEGIDFQRKGNYLRLIINVKEARGKTFNIKLLL</sequence>
<dbReference type="Pfam" id="PF08124">
    <property type="entry name" value="Lyase_8_N"/>
    <property type="match status" value="1"/>
</dbReference>
<dbReference type="SUPFAM" id="SSF74650">
    <property type="entry name" value="Galactose mutarotase-like"/>
    <property type="match status" value="1"/>
</dbReference>
<feature type="domain" description="Polysaccharide lyase family 8 C-terminal" evidence="5">
    <location>
        <begin position="656"/>
        <end position="718"/>
    </location>
</feature>
<dbReference type="PANTHER" id="PTHR38481">
    <property type="entry name" value="HYALURONATE LYASE"/>
    <property type="match status" value="1"/>
</dbReference>
<accession>A0ABQ5N6P5</accession>
<evidence type="ECO:0000259" key="4">
    <source>
        <dbReference type="Pfam" id="PF02278"/>
    </source>
</evidence>
<dbReference type="InterPro" id="IPR011071">
    <property type="entry name" value="Lyase_8-like_C"/>
</dbReference>
<keyword evidence="2" id="KW-0732">Signal</keyword>
<reference evidence="7 8" key="1">
    <citation type="journal article" date="2024" name="Int. J. Syst. Evol. Microbiol.">
        <title>Clostridium omnivorum sp. nov., isolated from anoxic soil under the treatment of reductive soil disinfestation.</title>
        <authorList>
            <person name="Ueki A."/>
            <person name="Tonouchi A."/>
            <person name="Kaku N."/>
            <person name="Honma S."/>
            <person name="Ueki K."/>
        </authorList>
    </citation>
    <scope>NUCLEOTIDE SEQUENCE [LARGE SCALE GENOMIC DNA]</scope>
    <source>
        <strain evidence="7 8">E14</strain>
    </source>
</reference>
<name>A0ABQ5N6P5_9CLOT</name>
<dbReference type="Pfam" id="PF02278">
    <property type="entry name" value="Lyase_8"/>
    <property type="match status" value="1"/>
</dbReference>
<dbReference type="SUPFAM" id="SSF49863">
    <property type="entry name" value="Hyaluronate lyase-like, C-terminal domain"/>
    <property type="match status" value="1"/>
</dbReference>
<keyword evidence="3 7" id="KW-0456">Lyase</keyword>
<dbReference type="InterPro" id="IPR011013">
    <property type="entry name" value="Gal_mutarotase_sf_dom"/>
</dbReference>
<dbReference type="InterPro" id="IPR014718">
    <property type="entry name" value="GH-type_carb-bd"/>
</dbReference>
<evidence type="ECO:0000259" key="6">
    <source>
        <dbReference type="Pfam" id="PF08124"/>
    </source>
</evidence>
<evidence type="ECO:0000313" key="7">
    <source>
        <dbReference type="EMBL" id="GLC30899.1"/>
    </source>
</evidence>
<dbReference type="InterPro" id="IPR003159">
    <property type="entry name" value="Lyase_8_central_dom"/>
</dbReference>
<keyword evidence="8" id="KW-1185">Reference proteome</keyword>
<dbReference type="EMBL" id="BRXR01000001">
    <property type="protein sequence ID" value="GLC30899.1"/>
    <property type="molecule type" value="Genomic_DNA"/>
</dbReference>
<dbReference type="RefSeq" id="WP_264850176.1">
    <property type="nucleotide sequence ID" value="NZ_BRXR01000001.1"/>
</dbReference>
<dbReference type="Gene3D" id="2.70.98.10">
    <property type="match status" value="1"/>
</dbReference>
<proteinExistence type="inferred from homology"/>
<organism evidence="7 8">
    <name type="scientific">Clostridium omnivorum</name>
    <dbReference type="NCBI Taxonomy" id="1604902"/>
    <lineage>
        <taxon>Bacteria</taxon>
        <taxon>Bacillati</taxon>
        <taxon>Bacillota</taxon>
        <taxon>Clostridia</taxon>
        <taxon>Eubacteriales</taxon>
        <taxon>Clostridiaceae</taxon>
        <taxon>Clostridium</taxon>
    </lineage>
</organism>
<dbReference type="Pfam" id="PF02884">
    <property type="entry name" value="Lyase_8_C"/>
    <property type="match status" value="1"/>
</dbReference>